<feature type="transmembrane region" description="Helical" evidence="1">
    <location>
        <begin position="112"/>
        <end position="130"/>
    </location>
</feature>
<gene>
    <name evidence="2" type="ORF">QLQ84_11290</name>
</gene>
<dbReference type="EMBL" id="JASCQO010000035">
    <property type="protein sequence ID" value="MDI5934370.1"/>
    <property type="molecule type" value="Genomic_DNA"/>
</dbReference>
<feature type="transmembrane region" description="Helical" evidence="1">
    <location>
        <begin position="27"/>
        <end position="44"/>
    </location>
</feature>
<dbReference type="Proteomes" id="UP001244242">
    <property type="component" value="Unassembled WGS sequence"/>
</dbReference>
<dbReference type="InterPro" id="IPR051533">
    <property type="entry name" value="WaaL-like"/>
</dbReference>
<organism evidence="2 3">
    <name type="scientific">Halomonas kalidii</name>
    <dbReference type="NCBI Taxonomy" id="3043293"/>
    <lineage>
        <taxon>Bacteria</taxon>
        <taxon>Pseudomonadati</taxon>
        <taxon>Pseudomonadota</taxon>
        <taxon>Gammaproteobacteria</taxon>
        <taxon>Oceanospirillales</taxon>
        <taxon>Halomonadaceae</taxon>
        <taxon>Halomonas</taxon>
    </lineage>
</organism>
<name>A0ABT6VK71_9GAMM</name>
<feature type="transmembrane region" description="Helical" evidence="1">
    <location>
        <begin position="170"/>
        <end position="187"/>
    </location>
</feature>
<feature type="transmembrane region" description="Helical" evidence="1">
    <location>
        <begin position="150"/>
        <end position="165"/>
    </location>
</feature>
<evidence type="ECO:0000256" key="1">
    <source>
        <dbReference type="SAM" id="Phobius"/>
    </source>
</evidence>
<reference evidence="2 3" key="1">
    <citation type="submission" date="2023-04" db="EMBL/GenBank/DDBJ databases">
        <title>Halomonas strains isolated from rhizosphere soil.</title>
        <authorList>
            <person name="Xu L."/>
            <person name="Sun J.-Q."/>
        </authorList>
    </citation>
    <scope>NUCLEOTIDE SEQUENCE [LARGE SCALE GENOMIC DNA]</scope>
    <source>
        <strain evidence="2 3">LN1S58</strain>
    </source>
</reference>
<feature type="transmembrane region" description="Helical" evidence="1">
    <location>
        <begin position="193"/>
        <end position="210"/>
    </location>
</feature>
<comment type="caution">
    <text evidence="2">The sequence shown here is derived from an EMBL/GenBank/DDBJ whole genome shotgun (WGS) entry which is preliminary data.</text>
</comment>
<dbReference type="PANTHER" id="PTHR37422:SF13">
    <property type="entry name" value="LIPOPOLYSACCHARIDE BIOSYNTHESIS PROTEIN PA4999-RELATED"/>
    <property type="match status" value="1"/>
</dbReference>
<keyword evidence="1" id="KW-0812">Transmembrane</keyword>
<feature type="transmembrane region" description="Helical" evidence="1">
    <location>
        <begin position="222"/>
        <end position="240"/>
    </location>
</feature>
<keyword evidence="1" id="KW-1133">Transmembrane helix</keyword>
<dbReference type="PANTHER" id="PTHR37422">
    <property type="entry name" value="TEICHURONIC ACID BIOSYNTHESIS PROTEIN TUAE"/>
    <property type="match status" value="1"/>
</dbReference>
<feature type="transmembrane region" description="Helical" evidence="1">
    <location>
        <begin position="302"/>
        <end position="321"/>
    </location>
</feature>
<evidence type="ECO:0000313" key="3">
    <source>
        <dbReference type="Proteomes" id="UP001244242"/>
    </source>
</evidence>
<keyword evidence="1" id="KW-0472">Membrane</keyword>
<evidence type="ECO:0000313" key="2">
    <source>
        <dbReference type="EMBL" id="MDI5934370.1"/>
    </source>
</evidence>
<keyword evidence="3" id="KW-1185">Reference proteome</keyword>
<protein>
    <recommendedName>
        <fullName evidence="4">O-antigen polymerase</fullName>
    </recommendedName>
</protein>
<accession>A0ABT6VK71</accession>
<feature type="transmembrane region" description="Helical" evidence="1">
    <location>
        <begin position="326"/>
        <end position="343"/>
    </location>
</feature>
<feature type="transmembrane region" description="Helical" evidence="1">
    <location>
        <begin position="81"/>
        <end position="100"/>
    </location>
</feature>
<dbReference type="RefSeq" id="WP_282721829.1">
    <property type="nucleotide sequence ID" value="NZ_JASCQO010000035.1"/>
</dbReference>
<proteinExistence type="predicted"/>
<evidence type="ECO:0008006" key="4">
    <source>
        <dbReference type="Google" id="ProtNLM"/>
    </source>
</evidence>
<feature type="transmembrane region" description="Helical" evidence="1">
    <location>
        <begin position="56"/>
        <end position="75"/>
    </location>
</feature>
<sequence>MLAYLWALGVFLSQFYVLPSGLPQPAHLLILLNFLLMAYFYSLNFHYQSYYERRTVLFLMAFCAYVVIANLVWMLMEQNPVFMKATIYWLYSVILFIFLLQALGDDHVRKSVAAAAFLSIAVLFLFWALGLGRYEVGSRYNGFFNDPNQMSFYVICVFSIFFYLVRGKGAGYLVFSLAVVSVILVFLTQSRSALLGVFFSLVAAYLRLNGEIAIGHGDRDKLVAIVIGLMAVPLVIYMIFSLDMAGAALSRLQSTDYGAQADIRGYSRLLHYPEYIFLGSGQGVDERFGTRHEIHSTWFGVMFYYGLAGFILFITFIARIFFRLDVAGKVAFLAPVLYGIATYGARTPVFWFFLASAVFAASAYETSSRSRSSRVGIR</sequence>